<evidence type="ECO:0000313" key="3">
    <source>
        <dbReference type="EMBL" id="WJW69063.1"/>
    </source>
</evidence>
<evidence type="ECO:0000313" key="2">
    <source>
        <dbReference type="EMBL" id="NWJ47151.1"/>
    </source>
</evidence>
<protein>
    <submittedName>
        <fullName evidence="2">Uncharacterized protein</fullName>
    </submittedName>
</protein>
<reference evidence="2 4" key="1">
    <citation type="submission" date="2020-06" db="EMBL/GenBank/DDBJ databases">
        <title>Anoxygenic phototrophic Chloroflexota member uses a Type I reaction center.</title>
        <authorList>
            <person name="Tsuji J.M."/>
            <person name="Shaw N.A."/>
            <person name="Nagashima S."/>
            <person name="Venkiteswaran J."/>
            <person name="Schiff S.L."/>
            <person name="Hanada S."/>
            <person name="Tank M."/>
            <person name="Neufeld J.D."/>
        </authorList>
    </citation>
    <scope>NUCLEOTIDE SEQUENCE [LARGE SCALE GENOMIC DNA]</scope>
    <source>
        <strain evidence="2">L227-S17</strain>
    </source>
</reference>
<proteinExistence type="predicted"/>
<dbReference type="EMBL" id="CP128400">
    <property type="protein sequence ID" value="WJW69063.1"/>
    <property type="molecule type" value="Genomic_DNA"/>
</dbReference>
<accession>A0A8T7M4W4</accession>
<dbReference type="EMBL" id="JACATZ010000003">
    <property type="protein sequence ID" value="NWJ47151.1"/>
    <property type="molecule type" value="Genomic_DNA"/>
</dbReference>
<dbReference type="Proteomes" id="UP001431572">
    <property type="component" value="Chromosome 2"/>
</dbReference>
<evidence type="ECO:0000313" key="4">
    <source>
        <dbReference type="Proteomes" id="UP000521676"/>
    </source>
</evidence>
<evidence type="ECO:0000313" key="5">
    <source>
        <dbReference type="Proteomes" id="UP001431572"/>
    </source>
</evidence>
<name>A0A8T7M4W4_9CHLR</name>
<dbReference type="AlphaFoldDB" id="A0A8T7M4W4"/>
<sequence>MSSGGASVKSIQALGDIKAALARYSNEATQALSAALQESRNTLRRLEERESSLQSELRRKEEAVQRAFAAFAACEASGYYDSNGNLHRPDCTAQKAAIENARQELYRTQEELKKVQQWHKQVQLANDDFDKVARRLSNHLQSELPKATAQLEQKISILTGFTSESLPGGSSQATESASVSGGFMPESNGSALSAGGLGAGLTAGIGSSKNATSKGFSTVTWQDAQGRSLVMRTFPTGDQYMIQVFNKQGLGSSQALPGRGNAGQANVLLERDAYTGIVDRVRLQDIDPVPSFSQSGIEDALLDRVEEIALQWGVREIYGDTPSDPNILQQCLSRGYQLRDNGRSIFKTLHF</sequence>
<dbReference type="RefSeq" id="WP_341470956.1">
    <property type="nucleotide sequence ID" value="NZ_CP128400.1"/>
</dbReference>
<organism evidence="2 4">
    <name type="scientific">Candidatus Chlorohelix allophototropha</name>
    <dbReference type="NCBI Taxonomy" id="3003348"/>
    <lineage>
        <taxon>Bacteria</taxon>
        <taxon>Bacillati</taxon>
        <taxon>Chloroflexota</taxon>
        <taxon>Chloroflexia</taxon>
        <taxon>Candidatus Chloroheliales</taxon>
        <taxon>Candidatus Chloroheliaceae</taxon>
        <taxon>Candidatus Chlorohelix</taxon>
    </lineage>
</organism>
<reference evidence="3" key="2">
    <citation type="journal article" date="2024" name="Nature">
        <title>Anoxygenic phototroph of the Chloroflexota uses a type I reaction centre.</title>
        <authorList>
            <person name="Tsuji J.M."/>
            <person name="Shaw N.A."/>
            <person name="Nagashima S."/>
            <person name="Venkiteswaran J.J."/>
            <person name="Schiff S.L."/>
            <person name="Watanabe T."/>
            <person name="Fukui M."/>
            <person name="Hanada S."/>
            <person name="Tank M."/>
            <person name="Neufeld J.D."/>
        </authorList>
    </citation>
    <scope>NUCLEOTIDE SEQUENCE</scope>
    <source>
        <strain evidence="3">L227-S17</strain>
    </source>
</reference>
<gene>
    <name evidence="2" type="ORF">HXX08_14920</name>
    <name evidence="3" type="ORF">OZ401_002656</name>
</gene>
<keyword evidence="5" id="KW-1185">Reference proteome</keyword>
<evidence type="ECO:0000256" key="1">
    <source>
        <dbReference type="SAM" id="Coils"/>
    </source>
</evidence>
<dbReference type="Proteomes" id="UP000521676">
    <property type="component" value="Unassembled WGS sequence"/>
</dbReference>
<keyword evidence="1" id="KW-0175">Coiled coil</keyword>
<feature type="coiled-coil region" evidence="1">
    <location>
        <begin position="29"/>
        <end position="63"/>
    </location>
</feature>